<sequence length="121" mass="13073">MRSLQFKWPVAGGVTTKGKKLRSRPIRRVSRQAASSSASPSLSSRDEGLGMVPEDAKVSDVDEMTERGERRPGSKVHCRRRGCPRVSPAFGECPRSSPSSKCSEPPSKELTAGGTPRHSLP</sequence>
<evidence type="ECO:0000313" key="2">
    <source>
        <dbReference type="EMBL" id="KZT04420.1"/>
    </source>
</evidence>
<evidence type="ECO:0000313" key="3">
    <source>
        <dbReference type="Proteomes" id="UP000076871"/>
    </source>
</evidence>
<feature type="compositionally biased region" description="Low complexity" evidence="1">
    <location>
        <begin position="31"/>
        <end position="43"/>
    </location>
</feature>
<keyword evidence="3" id="KW-1185">Reference proteome</keyword>
<evidence type="ECO:0000256" key="1">
    <source>
        <dbReference type="SAM" id="MobiDB-lite"/>
    </source>
</evidence>
<protein>
    <submittedName>
        <fullName evidence="2">Uncharacterized protein</fullName>
    </submittedName>
</protein>
<dbReference type="RefSeq" id="XP_040762160.1">
    <property type="nucleotide sequence ID" value="XM_040901944.1"/>
</dbReference>
<feature type="compositionally biased region" description="Basic residues" evidence="1">
    <location>
        <begin position="73"/>
        <end position="83"/>
    </location>
</feature>
<feature type="compositionally biased region" description="Basic and acidic residues" evidence="1">
    <location>
        <begin position="44"/>
        <end position="72"/>
    </location>
</feature>
<dbReference type="GeneID" id="63818975"/>
<reference evidence="2 3" key="1">
    <citation type="journal article" date="2016" name="Mol. Biol. Evol.">
        <title>Comparative Genomics of Early-Diverging Mushroom-Forming Fungi Provides Insights into the Origins of Lignocellulose Decay Capabilities.</title>
        <authorList>
            <person name="Nagy L.G."/>
            <person name="Riley R."/>
            <person name="Tritt A."/>
            <person name="Adam C."/>
            <person name="Daum C."/>
            <person name="Floudas D."/>
            <person name="Sun H."/>
            <person name="Yadav J.S."/>
            <person name="Pangilinan J."/>
            <person name="Larsson K.H."/>
            <person name="Matsuura K."/>
            <person name="Barry K."/>
            <person name="Labutti K."/>
            <person name="Kuo R."/>
            <person name="Ohm R.A."/>
            <person name="Bhattacharya S.S."/>
            <person name="Shirouzu T."/>
            <person name="Yoshinaga Y."/>
            <person name="Martin F.M."/>
            <person name="Grigoriev I.V."/>
            <person name="Hibbett D.S."/>
        </authorList>
    </citation>
    <scope>NUCLEOTIDE SEQUENCE [LARGE SCALE GENOMIC DNA]</scope>
    <source>
        <strain evidence="2 3">93-53</strain>
    </source>
</reference>
<dbReference type="Proteomes" id="UP000076871">
    <property type="component" value="Unassembled WGS sequence"/>
</dbReference>
<proteinExistence type="predicted"/>
<dbReference type="EMBL" id="KV427637">
    <property type="protein sequence ID" value="KZT04420.1"/>
    <property type="molecule type" value="Genomic_DNA"/>
</dbReference>
<gene>
    <name evidence="2" type="ORF">LAESUDRAFT_309447</name>
</gene>
<dbReference type="InParanoid" id="A0A165DA44"/>
<accession>A0A165DA44</accession>
<feature type="compositionally biased region" description="Basic residues" evidence="1">
    <location>
        <begin position="17"/>
        <end position="30"/>
    </location>
</feature>
<feature type="region of interest" description="Disordered" evidence="1">
    <location>
        <begin position="1"/>
        <end position="121"/>
    </location>
</feature>
<feature type="compositionally biased region" description="Low complexity" evidence="1">
    <location>
        <begin position="92"/>
        <end position="109"/>
    </location>
</feature>
<organism evidence="2 3">
    <name type="scientific">Laetiporus sulphureus 93-53</name>
    <dbReference type="NCBI Taxonomy" id="1314785"/>
    <lineage>
        <taxon>Eukaryota</taxon>
        <taxon>Fungi</taxon>
        <taxon>Dikarya</taxon>
        <taxon>Basidiomycota</taxon>
        <taxon>Agaricomycotina</taxon>
        <taxon>Agaricomycetes</taxon>
        <taxon>Polyporales</taxon>
        <taxon>Laetiporus</taxon>
    </lineage>
</organism>
<dbReference type="AlphaFoldDB" id="A0A165DA44"/>
<name>A0A165DA44_9APHY</name>